<dbReference type="GO" id="GO:0046872">
    <property type="term" value="F:metal ion binding"/>
    <property type="evidence" value="ECO:0007669"/>
    <property type="project" value="UniProtKB-KW"/>
</dbReference>
<dbReference type="Proteomes" id="UP000326944">
    <property type="component" value="Chromosome"/>
</dbReference>
<keyword evidence="8" id="KW-1185">Reference proteome</keyword>
<dbReference type="GO" id="GO:0020037">
    <property type="term" value="F:heme binding"/>
    <property type="evidence" value="ECO:0007669"/>
    <property type="project" value="InterPro"/>
</dbReference>
<feature type="chain" id="PRO_5025056328" evidence="5">
    <location>
        <begin position="21"/>
        <end position="125"/>
    </location>
</feature>
<keyword evidence="1 4" id="KW-0349">Heme</keyword>
<gene>
    <name evidence="7" type="ORF">FJR48_04920</name>
</gene>
<evidence type="ECO:0000256" key="5">
    <source>
        <dbReference type="SAM" id="SignalP"/>
    </source>
</evidence>
<evidence type="ECO:0000256" key="4">
    <source>
        <dbReference type="PROSITE-ProRule" id="PRU00433"/>
    </source>
</evidence>
<dbReference type="Gene3D" id="1.10.760.10">
    <property type="entry name" value="Cytochrome c-like domain"/>
    <property type="match status" value="1"/>
</dbReference>
<dbReference type="KEGG" id="sulg:FJR48_04920"/>
<evidence type="ECO:0000313" key="7">
    <source>
        <dbReference type="EMBL" id="QFR49101.1"/>
    </source>
</evidence>
<dbReference type="RefSeq" id="WP_152307044.1">
    <property type="nucleotide sequence ID" value="NZ_CP043617.1"/>
</dbReference>
<evidence type="ECO:0000256" key="2">
    <source>
        <dbReference type="ARBA" id="ARBA00022723"/>
    </source>
</evidence>
<dbReference type="PROSITE" id="PS51007">
    <property type="entry name" value="CYTC"/>
    <property type="match status" value="1"/>
</dbReference>
<keyword evidence="3 4" id="KW-0408">Iron</keyword>
<organism evidence="7 8">
    <name type="scientific">Sulfurimonas lithotrophica</name>
    <dbReference type="NCBI Taxonomy" id="2590022"/>
    <lineage>
        <taxon>Bacteria</taxon>
        <taxon>Pseudomonadati</taxon>
        <taxon>Campylobacterota</taxon>
        <taxon>Epsilonproteobacteria</taxon>
        <taxon>Campylobacterales</taxon>
        <taxon>Sulfurimonadaceae</taxon>
        <taxon>Sulfurimonas</taxon>
    </lineage>
</organism>
<feature type="domain" description="Cytochrome c" evidence="6">
    <location>
        <begin position="19"/>
        <end position="123"/>
    </location>
</feature>
<reference evidence="7 8" key="1">
    <citation type="submission" date="2019-09" db="EMBL/GenBank/DDBJ databases">
        <title>Sulfurimonas gotlandica sp. nov., a chemoautotrophic and psychrotolerant epsilonproteobacterium isolated from a pelagic redoxcline, and an emended description of the genus Sulfurimonas.</title>
        <authorList>
            <person name="Wang S."/>
            <person name="Jiang L."/>
            <person name="Shao S."/>
        </authorList>
    </citation>
    <scope>NUCLEOTIDE SEQUENCE [LARGE SCALE GENOMIC DNA]</scope>
    <source>
        <strain evidence="7 8">GYSZ_1</strain>
    </source>
</reference>
<sequence length="125" mass="14053">MKKIIGMVILFLLLASQAQAISEGENLANEKCGSCHLMGQITKEKLNRMAAPPYWILGKKVKAVSKNEEEAVNFIVDYVYNPSEDKMLFPKETKERFGLMPSLKGIVTEDELRSIAKYILDNASK</sequence>
<dbReference type="GO" id="GO:0009055">
    <property type="term" value="F:electron transfer activity"/>
    <property type="evidence" value="ECO:0007669"/>
    <property type="project" value="InterPro"/>
</dbReference>
<feature type="signal peptide" evidence="5">
    <location>
        <begin position="1"/>
        <end position="20"/>
    </location>
</feature>
<dbReference type="OrthoDB" id="14888at2"/>
<evidence type="ECO:0000313" key="8">
    <source>
        <dbReference type="Proteomes" id="UP000326944"/>
    </source>
</evidence>
<evidence type="ECO:0000259" key="6">
    <source>
        <dbReference type="PROSITE" id="PS51007"/>
    </source>
</evidence>
<keyword evidence="5" id="KW-0732">Signal</keyword>
<evidence type="ECO:0000256" key="3">
    <source>
        <dbReference type="ARBA" id="ARBA00023004"/>
    </source>
</evidence>
<name>A0A5P8P0G5_9BACT</name>
<dbReference type="AlphaFoldDB" id="A0A5P8P0G5"/>
<keyword evidence="2 4" id="KW-0479">Metal-binding</keyword>
<evidence type="ECO:0000256" key="1">
    <source>
        <dbReference type="ARBA" id="ARBA00022617"/>
    </source>
</evidence>
<protein>
    <submittedName>
        <fullName evidence="7">C-type cytochrome</fullName>
    </submittedName>
</protein>
<dbReference type="SUPFAM" id="SSF46626">
    <property type="entry name" value="Cytochrome c"/>
    <property type="match status" value="1"/>
</dbReference>
<proteinExistence type="predicted"/>
<dbReference type="InterPro" id="IPR009056">
    <property type="entry name" value="Cyt_c-like_dom"/>
</dbReference>
<dbReference type="InterPro" id="IPR036909">
    <property type="entry name" value="Cyt_c-like_dom_sf"/>
</dbReference>
<dbReference type="EMBL" id="CP043617">
    <property type="protein sequence ID" value="QFR49101.1"/>
    <property type="molecule type" value="Genomic_DNA"/>
</dbReference>
<accession>A0A5P8P0G5</accession>